<dbReference type="EMBL" id="UINC01143497">
    <property type="protein sequence ID" value="SVD32456.1"/>
    <property type="molecule type" value="Genomic_DNA"/>
</dbReference>
<evidence type="ECO:0000256" key="1">
    <source>
        <dbReference type="SAM" id="MobiDB-lite"/>
    </source>
</evidence>
<gene>
    <name evidence="2" type="ORF">METZ01_LOCUS385310</name>
</gene>
<protein>
    <submittedName>
        <fullName evidence="2">Uncharacterized protein</fullName>
    </submittedName>
</protein>
<organism evidence="2">
    <name type="scientific">marine metagenome</name>
    <dbReference type="NCBI Taxonomy" id="408172"/>
    <lineage>
        <taxon>unclassified sequences</taxon>
        <taxon>metagenomes</taxon>
        <taxon>ecological metagenomes</taxon>
    </lineage>
</organism>
<accession>A0A382UDX9</accession>
<name>A0A382UDX9_9ZZZZ</name>
<feature type="non-terminal residue" evidence="2">
    <location>
        <position position="1"/>
    </location>
</feature>
<feature type="non-terminal residue" evidence="2">
    <location>
        <position position="82"/>
    </location>
</feature>
<feature type="region of interest" description="Disordered" evidence="1">
    <location>
        <begin position="48"/>
        <end position="82"/>
    </location>
</feature>
<evidence type="ECO:0000313" key="2">
    <source>
        <dbReference type="EMBL" id="SVD32456.1"/>
    </source>
</evidence>
<dbReference type="AlphaFoldDB" id="A0A382UDX9"/>
<feature type="compositionally biased region" description="Basic residues" evidence="1">
    <location>
        <begin position="1"/>
        <end position="18"/>
    </location>
</feature>
<reference evidence="2" key="1">
    <citation type="submission" date="2018-05" db="EMBL/GenBank/DDBJ databases">
        <authorList>
            <person name="Lanie J.A."/>
            <person name="Ng W.-L."/>
            <person name="Kazmierczak K.M."/>
            <person name="Andrzejewski T.M."/>
            <person name="Davidsen T.M."/>
            <person name="Wayne K.J."/>
            <person name="Tettelin H."/>
            <person name="Glass J.I."/>
            <person name="Rusch D."/>
            <person name="Podicherti R."/>
            <person name="Tsui H.-C.T."/>
            <person name="Winkler M.E."/>
        </authorList>
    </citation>
    <scope>NUCLEOTIDE SEQUENCE</scope>
</reference>
<feature type="region of interest" description="Disordered" evidence="1">
    <location>
        <begin position="1"/>
        <end position="29"/>
    </location>
</feature>
<proteinExistence type="predicted"/>
<sequence length="82" mass="9211">RHRRSQRASRRCGRHQSSYRRAGDRCEDPAGRDLRVRHALALPDSGARRISSAVCSVPRSAQVGHGRDRGQCPGHRRSEKSL</sequence>